<evidence type="ECO:0000256" key="4">
    <source>
        <dbReference type="ARBA" id="ARBA00024346"/>
    </source>
</evidence>
<keyword evidence="2" id="KW-0808">Transferase</keyword>
<keyword evidence="9" id="KW-1185">Reference proteome</keyword>
<evidence type="ECO:0000313" key="9">
    <source>
        <dbReference type="Proteomes" id="UP001148184"/>
    </source>
</evidence>
<keyword evidence="8" id="KW-0648">Protein biosynthesis</keyword>
<evidence type="ECO:0000256" key="6">
    <source>
        <dbReference type="ARBA" id="ARBA00030025"/>
    </source>
</evidence>
<evidence type="ECO:0000256" key="3">
    <source>
        <dbReference type="ARBA" id="ARBA00024303"/>
    </source>
</evidence>
<dbReference type="NCBIfam" id="TIGR03837">
    <property type="entry name" value="efp_Arg_rhamno"/>
    <property type="match status" value="1"/>
</dbReference>
<dbReference type="Pfam" id="PF10093">
    <property type="entry name" value="EarP"/>
    <property type="match status" value="1"/>
</dbReference>
<protein>
    <recommendedName>
        <fullName evidence="5">Protein-arginine rhamnosyltransferase</fullName>
    </recommendedName>
    <alternativeName>
        <fullName evidence="6">EF-P arginine rhamnosyltransferase</fullName>
    </alternativeName>
</protein>
<name>A0ABT5P9H4_9PSED</name>
<sequence>MKAHWDIFCCVVDNYGDIGVTWRLARQLVAEQGLAVRLWVDDLKAFVRICPEAQTDAAQQWQQGVDVRQWPTQWQDTAVADVVIGAFACQLPPAYVQGMLEQPRAPLWLNLDYLSAEDWVEGCHGLPSPQPNGLRKVFFFPGFTPKTGGLLREADLLSRRDALQSDPAVRNGFLQGLGIVPEHNARLISLFAYENPGVASWLDALAGDSRANHLLVPEGRVLGDVKDWLGEQVLTVGSIARRGALTVQILPFVSQDDYDRLLWCCDFNAVRGEDSFVRAQWAARPLLWHIYVQEEYAHWEKLEAFLDLYVQGLSAPAAAALVQLWRGWNMDNDMGQAWQQLLAHWDELDCHAHRWSAVQAAQPDLATALVQFYRNWL</sequence>
<organism evidence="8 9">
    <name type="scientific">Pseudomonas rubra</name>
    <dbReference type="NCBI Taxonomy" id="2942627"/>
    <lineage>
        <taxon>Bacteria</taxon>
        <taxon>Pseudomonadati</taxon>
        <taxon>Pseudomonadota</taxon>
        <taxon>Gammaproteobacteria</taxon>
        <taxon>Pseudomonadales</taxon>
        <taxon>Pseudomonadaceae</taxon>
        <taxon>Pseudomonas</taxon>
    </lineage>
</organism>
<dbReference type="PIRSF" id="PIRSF015557">
    <property type="entry name" value="UCP015557"/>
    <property type="match status" value="1"/>
</dbReference>
<evidence type="ECO:0000256" key="5">
    <source>
        <dbReference type="ARBA" id="ARBA00024416"/>
    </source>
</evidence>
<proteinExistence type="inferred from homology"/>
<reference evidence="8 9" key="1">
    <citation type="submission" date="2022-05" db="EMBL/GenBank/DDBJ databases">
        <title>Novel Pseudomonas spp. Isolated from a Rainbow Trout Aquaculture Facility.</title>
        <authorList>
            <person name="Testerman T."/>
            <person name="Graf J."/>
        </authorList>
    </citation>
    <scope>NUCLEOTIDE SEQUENCE [LARGE SCALE GENOMIC DNA]</scope>
    <source>
        <strain evidence="8 9">ID1025</strain>
    </source>
</reference>
<dbReference type="GO" id="GO:0003746">
    <property type="term" value="F:translation elongation factor activity"/>
    <property type="evidence" value="ECO:0007669"/>
    <property type="project" value="UniProtKB-KW"/>
</dbReference>
<evidence type="ECO:0000313" key="8">
    <source>
        <dbReference type="EMBL" id="MDD1014860.1"/>
    </source>
</evidence>
<keyword evidence="8" id="KW-0251">Elongation factor</keyword>
<gene>
    <name evidence="8" type="primary">earP</name>
    <name evidence="8" type="ORF">M5G17_14420</name>
</gene>
<comment type="catalytic activity">
    <reaction evidence="7">
        <text>dTDP-beta-L-rhamnose + L-arginyl-[protein] = N(omega)-(alpha-L-rhamnosyl)-L-arginyl-[protein] + dTDP + H(+)</text>
        <dbReference type="Rhea" id="RHEA:66692"/>
        <dbReference type="Rhea" id="RHEA-COMP:10532"/>
        <dbReference type="Rhea" id="RHEA-COMP:17096"/>
        <dbReference type="ChEBI" id="CHEBI:15378"/>
        <dbReference type="ChEBI" id="CHEBI:29965"/>
        <dbReference type="ChEBI" id="CHEBI:57510"/>
        <dbReference type="ChEBI" id="CHEBI:58369"/>
        <dbReference type="ChEBI" id="CHEBI:167445"/>
    </reaction>
    <physiologicalReaction direction="left-to-right" evidence="7">
        <dbReference type="Rhea" id="RHEA:66693"/>
    </physiologicalReaction>
</comment>
<evidence type="ECO:0000256" key="2">
    <source>
        <dbReference type="ARBA" id="ARBA00022679"/>
    </source>
</evidence>
<dbReference type="InterPro" id="IPR016633">
    <property type="entry name" value="EarP"/>
</dbReference>
<dbReference type="EMBL" id="JAMDGZ010000029">
    <property type="protein sequence ID" value="MDD1014860.1"/>
    <property type="molecule type" value="Genomic_DNA"/>
</dbReference>
<comment type="caution">
    <text evidence="8">The sequence shown here is derived from an EMBL/GenBank/DDBJ whole genome shotgun (WGS) entry which is preliminary data.</text>
</comment>
<comment type="function">
    <text evidence="3">Protein-arginine rhamnosyltransferase that catalyzes the transfer of a single rhamnose to elongation factor P (EF-P) on 'Lys-32', a modification required for EF-P-dependent rescue of polyproline stalled ribosomes.</text>
</comment>
<dbReference type="Proteomes" id="UP001148184">
    <property type="component" value="Unassembled WGS sequence"/>
</dbReference>
<evidence type="ECO:0000256" key="7">
    <source>
        <dbReference type="ARBA" id="ARBA00048472"/>
    </source>
</evidence>
<comment type="similarity">
    <text evidence="4">Belongs to the glycosyltransferase 104 family.</text>
</comment>
<dbReference type="RefSeq" id="WP_273893567.1">
    <property type="nucleotide sequence ID" value="NZ_JAMDGP010000049.1"/>
</dbReference>
<keyword evidence="1" id="KW-0328">Glycosyltransferase</keyword>
<accession>A0ABT5P9H4</accession>
<evidence type="ECO:0000256" key="1">
    <source>
        <dbReference type="ARBA" id="ARBA00022676"/>
    </source>
</evidence>